<name>A0A9P8Q7I7_WICPI</name>
<evidence type="ECO:0000256" key="1">
    <source>
        <dbReference type="SAM" id="MobiDB-lite"/>
    </source>
</evidence>
<comment type="caution">
    <text evidence="3">The sequence shown here is derived from an EMBL/GenBank/DDBJ whole genome shotgun (WGS) entry which is preliminary data.</text>
</comment>
<dbReference type="PANTHER" id="PTHR11538">
    <property type="entry name" value="PHENYLALANYL-TRNA SYNTHETASE"/>
    <property type="match status" value="1"/>
</dbReference>
<feature type="compositionally biased region" description="Acidic residues" evidence="1">
    <location>
        <begin position="307"/>
        <end position="316"/>
    </location>
</feature>
<dbReference type="PANTHER" id="PTHR11538:SF26">
    <property type="entry name" value="FERREDOXIN-FOLD ANTICODON-BINDING DOMAIN-CONTAINING PROTEIN 1"/>
    <property type="match status" value="1"/>
</dbReference>
<dbReference type="AlphaFoldDB" id="A0A9P8Q7I7"/>
<reference evidence="3" key="1">
    <citation type="journal article" date="2021" name="Open Biol.">
        <title>Shared evolutionary footprints suggest mitochondrial oxidative damage underlies multiple complex I losses in fungi.</title>
        <authorList>
            <person name="Schikora-Tamarit M.A."/>
            <person name="Marcet-Houben M."/>
            <person name="Nosek J."/>
            <person name="Gabaldon T."/>
        </authorList>
    </citation>
    <scope>NUCLEOTIDE SEQUENCE</scope>
    <source>
        <strain evidence="3">CBS2887</strain>
    </source>
</reference>
<dbReference type="GO" id="GO:0005737">
    <property type="term" value="C:cytoplasm"/>
    <property type="evidence" value="ECO:0007669"/>
    <property type="project" value="TreeGrafter"/>
</dbReference>
<proteinExistence type="predicted"/>
<feature type="compositionally biased region" description="Basic and acidic residues" evidence="1">
    <location>
        <begin position="294"/>
        <end position="306"/>
    </location>
</feature>
<keyword evidence="4" id="KW-1185">Reference proteome</keyword>
<protein>
    <recommendedName>
        <fullName evidence="2">25S rRNA (uridine-N(3))-methyltransferase BMT5-like domain-containing protein</fullName>
    </recommendedName>
</protein>
<feature type="region of interest" description="Disordered" evidence="1">
    <location>
        <begin position="21"/>
        <end position="43"/>
    </location>
</feature>
<evidence type="ECO:0000259" key="2">
    <source>
        <dbReference type="Pfam" id="PF10354"/>
    </source>
</evidence>
<dbReference type="InterPro" id="IPR019446">
    <property type="entry name" value="BMT5-like"/>
</dbReference>
<reference evidence="3" key="2">
    <citation type="submission" date="2021-01" db="EMBL/GenBank/DDBJ databases">
        <authorList>
            <person name="Schikora-Tamarit M.A."/>
        </authorList>
    </citation>
    <scope>NUCLEOTIDE SEQUENCE</scope>
    <source>
        <strain evidence="3">CBS2887</strain>
    </source>
</reference>
<dbReference type="GO" id="GO:0070042">
    <property type="term" value="F:rRNA (uridine-N3-)-methyltransferase activity"/>
    <property type="evidence" value="ECO:0007669"/>
    <property type="project" value="InterPro"/>
</dbReference>
<evidence type="ECO:0000313" key="3">
    <source>
        <dbReference type="EMBL" id="KAH3684525.1"/>
    </source>
</evidence>
<organism evidence="3 4">
    <name type="scientific">Wickerhamomyces pijperi</name>
    <name type="common">Yeast</name>
    <name type="synonym">Pichia pijperi</name>
    <dbReference type="NCBI Taxonomy" id="599730"/>
    <lineage>
        <taxon>Eukaryota</taxon>
        <taxon>Fungi</taxon>
        <taxon>Dikarya</taxon>
        <taxon>Ascomycota</taxon>
        <taxon>Saccharomycotina</taxon>
        <taxon>Saccharomycetes</taxon>
        <taxon>Phaffomycetales</taxon>
        <taxon>Wickerhamomycetaceae</taxon>
        <taxon>Wickerhamomyces</taxon>
    </lineage>
</organism>
<feature type="region of interest" description="Disordered" evidence="1">
    <location>
        <begin position="294"/>
        <end position="316"/>
    </location>
</feature>
<evidence type="ECO:0000313" key="4">
    <source>
        <dbReference type="Proteomes" id="UP000774326"/>
    </source>
</evidence>
<dbReference type="OrthoDB" id="273345at2759"/>
<dbReference type="Proteomes" id="UP000774326">
    <property type="component" value="Unassembled WGS sequence"/>
</dbReference>
<sequence length="316" mass="36261">MGRKLQGRGKASGLASALVRQKSLEKQQNKVHKKNTTEKPVSKKLQESKIQQKIISQSRSIVPFTKNDYVMLVGEGDFSFAVSLLKNDYIVPERLIVTSFDHSVKELTLKYPHTFEENYKILTEEYKVPIKFKIDATNLIKTLKVNAKNITTVTGFPRVDFIMFNFPHTGRGIKDQDRNIRDHQVLVDGYFKSSVELFKLYQTSSILKSKTSDLNLVGSTSQHDPKIILSVFEGQPYDSWNVKSLSKGHGLKVERSGDFQWDKFEGYSHKRTNSEQNTTKVASERKARMYVFEKYRKQQEGKKGSKDDDEDDSDSD</sequence>
<dbReference type="GO" id="GO:0070475">
    <property type="term" value="P:rRNA base methylation"/>
    <property type="evidence" value="ECO:0007669"/>
    <property type="project" value="InterPro"/>
</dbReference>
<gene>
    <name evidence="3" type="ORF">WICPIJ_004496</name>
</gene>
<dbReference type="EMBL" id="JAEUBG010002418">
    <property type="protein sequence ID" value="KAH3684525.1"/>
    <property type="molecule type" value="Genomic_DNA"/>
</dbReference>
<feature type="domain" description="25S rRNA (uridine-N(3))-methyltransferase BMT5-like" evidence="2">
    <location>
        <begin position="71"/>
        <end position="271"/>
    </location>
</feature>
<accession>A0A9P8Q7I7</accession>
<dbReference type="Pfam" id="PF10354">
    <property type="entry name" value="BMT5-like"/>
    <property type="match status" value="1"/>
</dbReference>